<evidence type="ECO:0000256" key="2">
    <source>
        <dbReference type="ARBA" id="ARBA00023015"/>
    </source>
</evidence>
<comment type="similarity">
    <text evidence="1">Belongs to the LysR transcriptional regulatory family.</text>
</comment>
<dbReference type="Pfam" id="PF00126">
    <property type="entry name" value="HTH_1"/>
    <property type="match status" value="1"/>
</dbReference>
<accession>A0A285D6R1</accession>
<sequence length="289" mass="33674">MEDRDWLILKTIYEEKNMSKAAQVLHVSQPALTYRLQQLETEFNTKIVHRSNKGVEFTGQGEYLAKYAVDMLNKLRMTKEIVESMENKVQGTLRLGVSRNFARYNLPPLLSNFLTKYPDIKFHLITGFSSEITDLVYKEEFHIGIIRGNNNWKEQKLLLAQEPVCIVSKSEIDSNSLPALPRIHYETEPSLQSVINNWWEENFTQPPFITMRVDRIDTCKEMVKNGLGYAIVPKACLTEDDILYQINLTTRDQKEILRDTWVIYRNSSLELTMIRAFIDFIKSIKQEGV</sequence>
<evidence type="ECO:0000259" key="5">
    <source>
        <dbReference type="PROSITE" id="PS50931"/>
    </source>
</evidence>
<dbReference type="Gene3D" id="3.40.190.290">
    <property type="match status" value="1"/>
</dbReference>
<dbReference type="SUPFAM" id="SSF46785">
    <property type="entry name" value="Winged helix' DNA-binding domain"/>
    <property type="match status" value="1"/>
</dbReference>
<keyword evidence="3 6" id="KW-0238">DNA-binding</keyword>
<dbReference type="CDD" id="cd05466">
    <property type="entry name" value="PBP2_LTTR_substrate"/>
    <property type="match status" value="1"/>
</dbReference>
<dbReference type="InterPro" id="IPR036388">
    <property type="entry name" value="WH-like_DNA-bd_sf"/>
</dbReference>
<keyword evidence="4" id="KW-0804">Transcription</keyword>
<gene>
    <name evidence="6" type="ORF">SAMN05877753_11324</name>
</gene>
<dbReference type="GO" id="GO:0000976">
    <property type="term" value="F:transcription cis-regulatory region binding"/>
    <property type="evidence" value="ECO:0007669"/>
    <property type="project" value="TreeGrafter"/>
</dbReference>
<dbReference type="InterPro" id="IPR036390">
    <property type="entry name" value="WH_DNA-bd_sf"/>
</dbReference>
<name>A0A285D6R1_9BACI</name>
<dbReference type="EMBL" id="OAOP01000013">
    <property type="protein sequence ID" value="SNX75524.1"/>
    <property type="molecule type" value="Genomic_DNA"/>
</dbReference>
<dbReference type="OrthoDB" id="107670at2"/>
<dbReference type="Proteomes" id="UP000219546">
    <property type="component" value="Unassembled WGS sequence"/>
</dbReference>
<feature type="domain" description="HTH lysR-type" evidence="5">
    <location>
        <begin position="1"/>
        <end position="58"/>
    </location>
</feature>
<dbReference type="Pfam" id="PF03466">
    <property type="entry name" value="LysR_substrate"/>
    <property type="match status" value="1"/>
</dbReference>
<dbReference type="InterPro" id="IPR005119">
    <property type="entry name" value="LysR_subst-bd"/>
</dbReference>
<dbReference type="InterPro" id="IPR000847">
    <property type="entry name" value="LysR_HTH_N"/>
</dbReference>
<dbReference type="PANTHER" id="PTHR30126">
    <property type="entry name" value="HTH-TYPE TRANSCRIPTIONAL REGULATOR"/>
    <property type="match status" value="1"/>
</dbReference>
<reference evidence="6 7" key="1">
    <citation type="submission" date="2017-08" db="EMBL/GenBank/DDBJ databases">
        <authorList>
            <person name="de Groot N.N."/>
        </authorList>
    </citation>
    <scope>NUCLEOTIDE SEQUENCE [LARGE SCALE GENOMIC DNA]</scope>
    <source>
        <strain evidence="6 7">JC228</strain>
    </source>
</reference>
<dbReference type="AlphaFoldDB" id="A0A285D6R1"/>
<evidence type="ECO:0000313" key="7">
    <source>
        <dbReference type="Proteomes" id="UP000219546"/>
    </source>
</evidence>
<evidence type="ECO:0000256" key="4">
    <source>
        <dbReference type="ARBA" id="ARBA00023163"/>
    </source>
</evidence>
<proteinExistence type="inferred from homology"/>
<evidence type="ECO:0000313" key="6">
    <source>
        <dbReference type="EMBL" id="SNX75524.1"/>
    </source>
</evidence>
<dbReference type="PANTHER" id="PTHR30126:SF78">
    <property type="entry name" value="HTH LYSR-TYPE DOMAIN-CONTAINING PROTEIN"/>
    <property type="match status" value="1"/>
</dbReference>
<organism evidence="6 7">
    <name type="scientific">Bacillus oleivorans</name>
    <dbReference type="NCBI Taxonomy" id="1448271"/>
    <lineage>
        <taxon>Bacteria</taxon>
        <taxon>Bacillati</taxon>
        <taxon>Bacillota</taxon>
        <taxon>Bacilli</taxon>
        <taxon>Bacillales</taxon>
        <taxon>Bacillaceae</taxon>
        <taxon>Bacillus</taxon>
    </lineage>
</organism>
<dbReference type="PRINTS" id="PR00039">
    <property type="entry name" value="HTHLYSR"/>
</dbReference>
<dbReference type="PROSITE" id="PS50931">
    <property type="entry name" value="HTH_LYSR"/>
    <property type="match status" value="1"/>
</dbReference>
<evidence type="ECO:0000256" key="3">
    <source>
        <dbReference type="ARBA" id="ARBA00023125"/>
    </source>
</evidence>
<dbReference type="RefSeq" id="WP_097160593.1">
    <property type="nucleotide sequence ID" value="NZ_JBEPMQ010000017.1"/>
</dbReference>
<dbReference type="GO" id="GO:0003700">
    <property type="term" value="F:DNA-binding transcription factor activity"/>
    <property type="evidence" value="ECO:0007669"/>
    <property type="project" value="InterPro"/>
</dbReference>
<dbReference type="SUPFAM" id="SSF53850">
    <property type="entry name" value="Periplasmic binding protein-like II"/>
    <property type="match status" value="1"/>
</dbReference>
<evidence type="ECO:0000256" key="1">
    <source>
        <dbReference type="ARBA" id="ARBA00009437"/>
    </source>
</evidence>
<keyword evidence="7" id="KW-1185">Reference proteome</keyword>
<dbReference type="Gene3D" id="1.10.10.10">
    <property type="entry name" value="Winged helix-like DNA-binding domain superfamily/Winged helix DNA-binding domain"/>
    <property type="match status" value="1"/>
</dbReference>
<keyword evidence="2" id="KW-0805">Transcription regulation</keyword>
<protein>
    <submittedName>
        <fullName evidence="6">DNA-binding transcriptional LysR family regulator</fullName>
    </submittedName>
</protein>